<protein>
    <recommendedName>
        <fullName evidence="4">DUF4157 domain-containing protein</fullName>
    </recommendedName>
</protein>
<evidence type="ECO:0000256" key="1">
    <source>
        <dbReference type="SAM" id="SignalP"/>
    </source>
</evidence>
<feature type="chain" id="PRO_5046391160" description="DUF4157 domain-containing protein" evidence="1">
    <location>
        <begin position="20"/>
        <end position="225"/>
    </location>
</feature>
<evidence type="ECO:0000313" key="2">
    <source>
        <dbReference type="EMBL" id="MBL3679509.1"/>
    </source>
</evidence>
<comment type="caution">
    <text evidence="2">The sequence shown here is derived from an EMBL/GenBank/DDBJ whole genome shotgun (WGS) entry which is preliminary data.</text>
</comment>
<reference evidence="2 3" key="1">
    <citation type="submission" date="2018-09" db="EMBL/GenBank/DDBJ databases">
        <title>Comparative genomics of Leucobacter spp.</title>
        <authorList>
            <person name="Reis A.C."/>
            <person name="Kolvenbach B.A."/>
            <person name="Corvini P.F.X."/>
            <person name="Nunes O.C."/>
        </authorList>
    </citation>
    <scope>NUCLEOTIDE SEQUENCE [LARGE SCALE GENOMIC DNA]</scope>
    <source>
        <strain evidence="2 3">TAN 31504</strain>
    </source>
</reference>
<keyword evidence="3" id="KW-1185">Reference proteome</keyword>
<evidence type="ECO:0000313" key="3">
    <source>
        <dbReference type="Proteomes" id="UP001645859"/>
    </source>
</evidence>
<gene>
    <name evidence="2" type="ORF">D3230_09445</name>
</gene>
<proteinExistence type="predicted"/>
<feature type="signal peptide" evidence="1">
    <location>
        <begin position="1"/>
        <end position="19"/>
    </location>
</feature>
<evidence type="ECO:0008006" key="4">
    <source>
        <dbReference type="Google" id="ProtNLM"/>
    </source>
</evidence>
<accession>A0ABS1SG26</accession>
<dbReference type="EMBL" id="QYAC01000004">
    <property type="protein sequence ID" value="MBL3679509.1"/>
    <property type="molecule type" value="Genomic_DNA"/>
</dbReference>
<name>A0ABS1SG26_9MICO</name>
<keyword evidence="1" id="KW-0732">Signal</keyword>
<organism evidence="2 3">
    <name type="scientific">Leucobacter chromiireducens subsp. solipictus</name>
    <dbReference type="NCBI Taxonomy" id="398235"/>
    <lineage>
        <taxon>Bacteria</taxon>
        <taxon>Bacillati</taxon>
        <taxon>Actinomycetota</taxon>
        <taxon>Actinomycetes</taxon>
        <taxon>Micrococcales</taxon>
        <taxon>Microbacteriaceae</taxon>
        <taxon>Leucobacter</taxon>
    </lineage>
</organism>
<sequence length="225" mass="24480">MAAAALAAIVLGAGAPAQAGPVDAASVQATQQTVQWDPETWLTDLWPSLPFGDRATLEITDLSAGRELPNGSHQRLAGFVAVDRPDVVRLDREFVASVRFGERRRLLALSVHELTHSAIFWDGGTPPRDVFEITEADRGWAGPLLDSGLRDQWLALEAIADCSTQAALPPGTEVYYLSGQCPTAYRDAAFEYLSEITGGADWRPQELKADRALFNAWSFQKLTQS</sequence>
<dbReference type="Proteomes" id="UP001645859">
    <property type="component" value="Unassembled WGS sequence"/>
</dbReference>